<dbReference type="EMBL" id="BK015028">
    <property type="protein sequence ID" value="DAD87820.1"/>
    <property type="molecule type" value="Genomic_DNA"/>
</dbReference>
<reference evidence="1" key="1">
    <citation type="journal article" date="2021" name="Proc. Natl. Acad. Sci. U.S.A.">
        <title>A Catalog of Tens of Thousands of Viruses from Human Metagenomes Reveals Hidden Associations with Chronic Diseases.</title>
        <authorList>
            <person name="Tisza M.J."/>
            <person name="Buck C.B."/>
        </authorList>
    </citation>
    <scope>NUCLEOTIDE SEQUENCE</scope>
    <source>
        <strain evidence="1">CtJYR5</strain>
    </source>
</reference>
<name>A0A8S5N048_9CAUD</name>
<sequence length="70" mass="8465">MKRRAHHGNGDDYVILTNWKVSNFLADHLIKAWNVRYYPDTKRIHYWKGDKYRIVDINIIINTKTGLEYD</sequence>
<proteinExistence type="predicted"/>
<organism evidence="1">
    <name type="scientific">Podoviridae sp. ctJYR5</name>
    <dbReference type="NCBI Taxonomy" id="2826551"/>
    <lineage>
        <taxon>Viruses</taxon>
        <taxon>Duplodnaviria</taxon>
        <taxon>Heunggongvirae</taxon>
        <taxon>Uroviricota</taxon>
        <taxon>Caudoviricetes</taxon>
    </lineage>
</organism>
<evidence type="ECO:0000313" key="1">
    <source>
        <dbReference type="EMBL" id="DAD87820.1"/>
    </source>
</evidence>
<accession>A0A8S5N048</accession>
<protein>
    <submittedName>
        <fullName evidence="1">Uncharacterized protein</fullName>
    </submittedName>
</protein>